<keyword evidence="2" id="KW-1185">Reference proteome</keyword>
<dbReference type="EMBL" id="CCKQ01004553">
    <property type="protein sequence ID" value="CDW75715.1"/>
    <property type="molecule type" value="Genomic_DNA"/>
</dbReference>
<evidence type="ECO:0000313" key="1">
    <source>
        <dbReference type="EMBL" id="CDW75715.1"/>
    </source>
</evidence>
<dbReference type="InParanoid" id="A0A078A0Q0"/>
<evidence type="ECO:0000313" key="2">
    <source>
        <dbReference type="Proteomes" id="UP000039865"/>
    </source>
</evidence>
<organism evidence="1 2">
    <name type="scientific">Stylonychia lemnae</name>
    <name type="common">Ciliate</name>
    <dbReference type="NCBI Taxonomy" id="5949"/>
    <lineage>
        <taxon>Eukaryota</taxon>
        <taxon>Sar</taxon>
        <taxon>Alveolata</taxon>
        <taxon>Ciliophora</taxon>
        <taxon>Intramacronucleata</taxon>
        <taxon>Spirotrichea</taxon>
        <taxon>Stichotrichia</taxon>
        <taxon>Sporadotrichida</taxon>
        <taxon>Oxytrichidae</taxon>
        <taxon>Stylonychinae</taxon>
        <taxon>Stylonychia</taxon>
    </lineage>
</organism>
<dbReference type="Proteomes" id="UP000039865">
    <property type="component" value="Unassembled WGS sequence"/>
</dbReference>
<sequence>MGTDQKYLLKIRVNKKDDKSEKVTHFPEQLLNIYFDPSRVADAPPYFIQFIPKVITAPGEVLSIQLPTITDNLFDNYTVIVDYGASFLFIKLIDGVISIAPLLENIGTYQLKFTLLQHQKYPYLSRVYTMDVRVKEVLSNSTNNTTESRPSVTNNAKIISVNATGYVMIRFKDELKKPENLSEISYQRIRIELFKEAEGSSELINYKLLDIGREIMLIRLYFKNISEVSKFQISNLVTSLECNKLILVTFTFAYDKYKRSSKCPIIFPICPKFSNLQHFSN</sequence>
<dbReference type="AlphaFoldDB" id="A0A078A0Q0"/>
<proteinExistence type="predicted"/>
<gene>
    <name evidence="1" type="primary">Contig10251.g10941</name>
    <name evidence="1" type="ORF">STYLEM_4708</name>
</gene>
<name>A0A078A0Q0_STYLE</name>
<protein>
    <submittedName>
        <fullName evidence="1">Uncharacterized protein</fullName>
    </submittedName>
</protein>
<accession>A0A078A0Q0</accession>
<reference evidence="1 2" key="1">
    <citation type="submission" date="2014-06" db="EMBL/GenBank/DDBJ databases">
        <authorList>
            <person name="Swart Estienne"/>
        </authorList>
    </citation>
    <scope>NUCLEOTIDE SEQUENCE [LARGE SCALE GENOMIC DNA]</scope>
    <source>
        <strain evidence="1 2">130c</strain>
    </source>
</reference>